<name>A0A6C0JNV8_9ZZZZ</name>
<proteinExistence type="predicted"/>
<organism evidence="5">
    <name type="scientific">viral metagenome</name>
    <dbReference type="NCBI Taxonomy" id="1070528"/>
    <lineage>
        <taxon>unclassified sequences</taxon>
        <taxon>metagenomes</taxon>
        <taxon>organismal metagenomes</taxon>
    </lineage>
</organism>
<keyword evidence="3" id="KW-0269">Exonuclease</keyword>
<dbReference type="SMART" id="SM00479">
    <property type="entry name" value="EXOIII"/>
    <property type="match status" value="1"/>
</dbReference>
<evidence type="ECO:0000259" key="4">
    <source>
        <dbReference type="SMART" id="SM00479"/>
    </source>
</evidence>
<dbReference type="GO" id="GO:0003676">
    <property type="term" value="F:nucleic acid binding"/>
    <property type="evidence" value="ECO:0007669"/>
    <property type="project" value="InterPro"/>
</dbReference>
<reference evidence="5" key="1">
    <citation type="journal article" date="2020" name="Nature">
        <title>Giant virus diversity and host interactions through global metagenomics.</title>
        <authorList>
            <person name="Schulz F."/>
            <person name="Roux S."/>
            <person name="Paez-Espino D."/>
            <person name="Jungbluth S."/>
            <person name="Walsh D.A."/>
            <person name="Denef V.J."/>
            <person name="McMahon K.D."/>
            <person name="Konstantinidis K.T."/>
            <person name="Eloe-Fadrosh E.A."/>
            <person name="Kyrpides N.C."/>
            <person name="Woyke T."/>
        </authorList>
    </citation>
    <scope>NUCLEOTIDE SEQUENCE</scope>
    <source>
        <strain evidence="5">GVMAG-S-1035315-10</strain>
    </source>
</reference>
<keyword evidence="1" id="KW-0540">Nuclease</keyword>
<dbReference type="InterPro" id="IPR012337">
    <property type="entry name" value="RNaseH-like_sf"/>
</dbReference>
<dbReference type="PANTHER" id="PTHR30231">
    <property type="entry name" value="DNA POLYMERASE III SUBUNIT EPSILON"/>
    <property type="match status" value="1"/>
</dbReference>
<dbReference type="InterPro" id="IPR036397">
    <property type="entry name" value="RNaseH_sf"/>
</dbReference>
<feature type="domain" description="Exonuclease" evidence="4">
    <location>
        <begin position="2"/>
        <end position="192"/>
    </location>
</feature>
<dbReference type="Gene3D" id="3.30.420.10">
    <property type="entry name" value="Ribonuclease H-like superfamily/Ribonuclease H"/>
    <property type="match status" value="1"/>
</dbReference>
<keyword evidence="2" id="KW-0378">Hydrolase</keyword>
<evidence type="ECO:0000313" key="5">
    <source>
        <dbReference type="EMBL" id="QHU06561.1"/>
    </source>
</evidence>
<evidence type="ECO:0000256" key="1">
    <source>
        <dbReference type="ARBA" id="ARBA00022722"/>
    </source>
</evidence>
<dbReference type="EMBL" id="MN740657">
    <property type="protein sequence ID" value="QHU06561.1"/>
    <property type="molecule type" value="Genomic_DNA"/>
</dbReference>
<evidence type="ECO:0000256" key="3">
    <source>
        <dbReference type="ARBA" id="ARBA00022839"/>
    </source>
</evidence>
<dbReference type="SUPFAM" id="SSF53098">
    <property type="entry name" value="Ribonuclease H-like"/>
    <property type="match status" value="1"/>
</dbReference>
<sequence length="213" mass="24338">MKLLIFDTETTGLPKSRKSANEGPNNWPHIVSISWVIFNTDTSVIEKQESHIIKPGEWIIPIESTEIHGITNDYATIHGDSLLDVMVKFQNETYDCIVAHNMEFDMNVIVNAIRWDLKKVIRVFPKTVCTMNLSRNICKLPGNYGNFKSPKLKELYFCAFGKMPDETRLHGSLYDVLILTDIIKHYLPLRYAMGLVASNVTTHGIRTLHFNLS</sequence>
<accession>A0A6C0JNV8</accession>
<dbReference type="AlphaFoldDB" id="A0A6C0JNV8"/>
<dbReference type="GO" id="GO:0008408">
    <property type="term" value="F:3'-5' exonuclease activity"/>
    <property type="evidence" value="ECO:0007669"/>
    <property type="project" value="TreeGrafter"/>
</dbReference>
<dbReference type="CDD" id="cd06127">
    <property type="entry name" value="DEDDh"/>
    <property type="match status" value="1"/>
</dbReference>
<dbReference type="InterPro" id="IPR013520">
    <property type="entry name" value="Ribonucl_H"/>
</dbReference>
<dbReference type="Pfam" id="PF00929">
    <property type="entry name" value="RNase_T"/>
    <property type="match status" value="1"/>
</dbReference>
<protein>
    <recommendedName>
        <fullName evidence="4">Exonuclease domain-containing protein</fullName>
    </recommendedName>
</protein>
<evidence type="ECO:0000256" key="2">
    <source>
        <dbReference type="ARBA" id="ARBA00022801"/>
    </source>
</evidence>
<dbReference type="PANTHER" id="PTHR30231:SF4">
    <property type="entry name" value="PROTEIN NEN2"/>
    <property type="match status" value="1"/>
</dbReference>